<dbReference type="PRINTS" id="PR00364">
    <property type="entry name" value="DISEASERSIST"/>
</dbReference>
<dbReference type="Gene3D" id="3.40.50.300">
    <property type="entry name" value="P-loop containing nucleotide triphosphate hydrolases"/>
    <property type="match status" value="1"/>
</dbReference>
<evidence type="ECO:0000256" key="6">
    <source>
        <dbReference type="PROSITE-ProRule" id="PRU01091"/>
    </source>
</evidence>
<dbReference type="AlphaFoldDB" id="A0A4R4T3B8"/>
<dbReference type="PANTHER" id="PTHR35807:SF1">
    <property type="entry name" value="TRANSCRIPTIONAL REGULATOR REDD"/>
    <property type="match status" value="1"/>
</dbReference>
<dbReference type="GO" id="GO:0006355">
    <property type="term" value="P:regulation of DNA-templated transcription"/>
    <property type="evidence" value="ECO:0007669"/>
    <property type="project" value="InterPro"/>
</dbReference>
<dbReference type="EMBL" id="SMKI01000338">
    <property type="protein sequence ID" value="TDC69442.1"/>
    <property type="molecule type" value="Genomic_DNA"/>
</dbReference>
<dbReference type="Gene3D" id="1.25.40.10">
    <property type="entry name" value="Tetratricopeptide repeat domain"/>
    <property type="match status" value="4"/>
</dbReference>
<dbReference type="InterPro" id="IPR011990">
    <property type="entry name" value="TPR-like_helical_dom_sf"/>
</dbReference>
<dbReference type="PROSITE" id="PS51755">
    <property type="entry name" value="OMPR_PHOB"/>
    <property type="match status" value="1"/>
</dbReference>
<keyword evidence="10" id="KW-1185">Reference proteome</keyword>
<dbReference type="SMART" id="SM00862">
    <property type="entry name" value="Trans_reg_C"/>
    <property type="match status" value="1"/>
</dbReference>
<dbReference type="GO" id="GO:0003677">
    <property type="term" value="F:DNA binding"/>
    <property type="evidence" value="ECO:0007669"/>
    <property type="project" value="UniProtKB-UniRule"/>
</dbReference>
<evidence type="ECO:0000256" key="1">
    <source>
        <dbReference type="ARBA" id="ARBA00005820"/>
    </source>
</evidence>
<keyword evidence="3" id="KW-0805">Transcription regulation</keyword>
<organism evidence="9 10">
    <name type="scientific">Streptomyces hainanensis</name>
    <dbReference type="NCBI Taxonomy" id="402648"/>
    <lineage>
        <taxon>Bacteria</taxon>
        <taxon>Bacillati</taxon>
        <taxon>Actinomycetota</taxon>
        <taxon>Actinomycetes</taxon>
        <taxon>Kitasatosporales</taxon>
        <taxon>Streptomycetaceae</taxon>
        <taxon>Streptomyces</taxon>
    </lineage>
</organism>
<feature type="domain" description="OmpR/PhoB-type" evidence="8">
    <location>
        <begin position="1"/>
        <end position="97"/>
    </location>
</feature>
<dbReference type="CDD" id="cd15831">
    <property type="entry name" value="BTAD"/>
    <property type="match status" value="1"/>
</dbReference>
<comment type="similarity">
    <text evidence="1">Belongs to the AfsR/DnrI/RedD regulatory family.</text>
</comment>
<dbReference type="SUPFAM" id="SSF48452">
    <property type="entry name" value="TPR-like"/>
    <property type="match status" value="3"/>
</dbReference>
<evidence type="ECO:0000256" key="3">
    <source>
        <dbReference type="ARBA" id="ARBA00023015"/>
    </source>
</evidence>
<sequence>MAAMPPADVEFLLLGPLELSVGGHRAPLTARQRELLAVLLLDANRVVSVDRLADALWGERQPAAPAARIRALVSEVRRAGGPEGLIVTRPPGYLLRVLPGQTDAQAFDDLTGRAASAAAAGDAEKAFELYDRALGLWRGAPLADVTGAFAAAEATALAERRRQAVEHRADALIALGNHEWAAAELSRALAEDPLRERLCERLVSSLWRSGRRSEALRVYRDFRDRLAAELATAPGPELRELHRRITAGGEEDAGPADQAPPARPPVPRQLPRDVDRFVGREREIGWLAGLHGGGVGLLVGPAGVGKTALVVHAAHRAAHLFPDGQLFLDMRGFAPGPAMSAAEALPRLLVALGCPAERVPAHEDDQTARYRTLLAGRRVLIVLDNVADPGQVRPLVPGEPSCLLLVTSRHRLGGLVAVDGARRHTVETMGRRDAVALIAHRAGAEPAAAEPAAMARLADICGHLPLALCVAGARLADQPLRGVAEHVADLVARGPLTGLRVDDDERTVVRAALDLSYAALPTEARDMFRLLGHAPGTDVTLSAAAALAGVARPAAERALAAVTRVHLATETGGGRYALHDLLREYAGQLADEAEDPGEPRRAGARLLDYYLHSVFAAARAHRANVLLPPEEPAAPGVSPETFPDRAAAAGWVDAEWDNMAAAMERAAVHGPHETVGPLVAVAHPFLMLRPPSESLRLSELGLAAAGRVGDPRWSAVTHLNLGNIHWRMTDLRTAGRHFGRAGELARRADWPWGEASALIGAAVVAKQLGRVGHAVRQYQRALDIHRRLDDSRGELTCLMNLASARLALGQLAAADEALRALWPLLDAANSTVAALVLVNRSLVRQEQGAFDEALRLLDRARATATDTGSRYAEAVVEETAGRVHLDAGRHRAAIAAFTRALEIAGEVENRNCEADCLTGIGVALLREGEADRGESRLAAALEITERTEYAAGRSETLLGLAEAALLRGAHRTGLDHATAALALARERNRLALGKAHALLAALHLGLGDVERAVGHCARALEFCRRSGQRLVHGRVLLLLGRARRRQGDERGARSAWRAARARLGDITAPESAEVTTLLG</sequence>
<dbReference type="InterPro" id="IPR016032">
    <property type="entry name" value="Sig_transdc_resp-reg_C-effctor"/>
</dbReference>
<dbReference type="SUPFAM" id="SSF46894">
    <property type="entry name" value="C-terminal effector domain of the bipartite response regulators"/>
    <property type="match status" value="1"/>
</dbReference>
<dbReference type="Pfam" id="PF13424">
    <property type="entry name" value="TPR_12"/>
    <property type="match status" value="1"/>
</dbReference>
<comment type="caution">
    <text evidence="9">The sequence shown here is derived from an EMBL/GenBank/DDBJ whole genome shotgun (WGS) entry which is preliminary data.</text>
</comment>
<dbReference type="InterPro" id="IPR005158">
    <property type="entry name" value="BTAD"/>
</dbReference>
<dbReference type="InterPro" id="IPR001867">
    <property type="entry name" value="OmpR/PhoB-type_DNA-bd"/>
</dbReference>
<keyword evidence="2" id="KW-0902">Two-component regulatory system</keyword>
<dbReference type="GO" id="GO:0000160">
    <property type="term" value="P:phosphorelay signal transduction system"/>
    <property type="evidence" value="ECO:0007669"/>
    <property type="project" value="UniProtKB-KW"/>
</dbReference>
<name>A0A4R4T3B8_9ACTN</name>
<reference evidence="9 10" key="1">
    <citation type="submission" date="2019-03" db="EMBL/GenBank/DDBJ databases">
        <title>Draft genome sequences of novel Actinobacteria.</title>
        <authorList>
            <person name="Sahin N."/>
            <person name="Ay H."/>
            <person name="Saygin H."/>
        </authorList>
    </citation>
    <scope>NUCLEOTIDE SEQUENCE [LARGE SCALE GENOMIC DNA]</scope>
    <source>
        <strain evidence="9 10">DSM 41900</strain>
    </source>
</reference>
<evidence type="ECO:0000256" key="7">
    <source>
        <dbReference type="SAM" id="MobiDB-lite"/>
    </source>
</evidence>
<dbReference type="Pfam" id="PF00486">
    <property type="entry name" value="Trans_reg_C"/>
    <property type="match status" value="1"/>
</dbReference>
<dbReference type="SMART" id="SM01043">
    <property type="entry name" value="BTAD"/>
    <property type="match status" value="1"/>
</dbReference>
<evidence type="ECO:0000259" key="8">
    <source>
        <dbReference type="PROSITE" id="PS51755"/>
    </source>
</evidence>
<dbReference type="InterPro" id="IPR051677">
    <property type="entry name" value="AfsR-DnrI-RedD_regulator"/>
</dbReference>
<dbReference type="PANTHER" id="PTHR35807">
    <property type="entry name" value="TRANSCRIPTIONAL REGULATOR REDD-RELATED"/>
    <property type="match status" value="1"/>
</dbReference>
<dbReference type="Gene3D" id="1.10.10.10">
    <property type="entry name" value="Winged helix-like DNA-binding domain superfamily/Winged helix DNA-binding domain"/>
    <property type="match status" value="1"/>
</dbReference>
<dbReference type="Pfam" id="PF03704">
    <property type="entry name" value="BTAD"/>
    <property type="match status" value="1"/>
</dbReference>
<protein>
    <submittedName>
        <fullName evidence="9">Tetratricopeptide repeat protein</fullName>
    </submittedName>
</protein>
<dbReference type="InterPro" id="IPR027417">
    <property type="entry name" value="P-loop_NTPase"/>
</dbReference>
<evidence type="ECO:0000256" key="2">
    <source>
        <dbReference type="ARBA" id="ARBA00023012"/>
    </source>
</evidence>
<dbReference type="InterPro" id="IPR019734">
    <property type="entry name" value="TPR_rpt"/>
</dbReference>
<dbReference type="SUPFAM" id="SSF52540">
    <property type="entry name" value="P-loop containing nucleoside triphosphate hydrolases"/>
    <property type="match status" value="1"/>
</dbReference>
<accession>A0A4R4T3B8</accession>
<dbReference type="SMART" id="SM00028">
    <property type="entry name" value="TPR"/>
    <property type="match status" value="10"/>
</dbReference>
<evidence type="ECO:0000313" key="9">
    <source>
        <dbReference type="EMBL" id="TDC69442.1"/>
    </source>
</evidence>
<evidence type="ECO:0000256" key="4">
    <source>
        <dbReference type="ARBA" id="ARBA00023125"/>
    </source>
</evidence>
<proteinExistence type="inferred from homology"/>
<dbReference type="InterPro" id="IPR036388">
    <property type="entry name" value="WH-like_DNA-bd_sf"/>
</dbReference>
<keyword evidence="4 6" id="KW-0238">DNA-binding</keyword>
<feature type="DNA-binding region" description="OmpR/PhoB-type" evidence="6">
    <location>
        <begin position="1"/>
        <end position="97"/>
    </location>
</feature>
<evidence type="ECO:0000256" key="5">
    <source>
        <dbReference type="ARBA" id="ARBA00023163"/>
    </source>
</evidence>
<feature type="region of interest" description="Disordered" evidence="7">
    <location>
        <begin position="249"/>
        <end position="271"/>
    </location>
</feature>
<evidence type="ECO:0000313" key="10">
    <source>
        <dbReference type="Proteomes" id="UP000295345"/>
    </source>
</evidence>
<gene>
    <name evidence="9" type="ORF">E1283_25970</name>
</gene>
<keyword evidence="5" id="KW-0804">Transcription</keyword>
<dbReference type="Proteomes" id="UP000295345">
    <property type="component" value="Unassembled WGS sequence"/>
</dbReference>
<dbReference type="GO" id="GO:0043531">
    <property type="term" value="F:ADP binding"/>
    <property type="evidence" value="ECO:0007669"/>
    <property type="project" value="InterPro"/>
</dbReference>
<dbReference type="OrthoDB" id="581105at2"/>